<dbReference type="Gene3D" id="3.30.420.10">
    <property type="entry name" value="Ribonuclease H-like superfamily/Ribonuclease H"/>
    <property type="match status" value="1"/>
</dbReference>
<evidence type="ECO:0000313" key="3">
    <source>
        <dbReference type="Proteomes" id="UP001151760"/>
    </source>
</evidence>
<dbReference type="SUPFAM" id="SSF53098">
    <property type="entry name" value="Ribonuclease H-like"/>
    <property type="match status" value="1"/>
</dbReference>
<proteinExistence type="predicted"/>
<dbReference type="InterPro" id="IPR039537">
    <property type="entry name" value="Retrotran_Ty1/copia-like"/>
</dbReference>
<protein>
    <submittedName>
        <fullName evidence="2">Retrovirus-related pol polyprotein from transposon TNT 1-94</fullName>
    </submittedName>
</protein>
<dbReference type="EMBL" id="BQNB010019005">
    <property type="protein sequence ID" value="GJT80575.1"/>
    <property type="molecule type" value="Genomic_DNA"/>
</dbReference>
<dbReference type="PANTHER" id="PTHR42648">
    <property type="entry name" value="TRANSPOSASE, PUTATIVE-RELATED"/>
    <property type="match status" value="1"/>
</dbReference>
<dbReference type="InterPro" id="IPR001584">
    <property type="entry name" value="Integrase_cat-core"/>
</dbReference>
<evidence type="ECO:0000313" key="2">
    <source>
        <dbReference type="EMBL" id="GJT80575.1"/>
    </source>
</evidence>
<gene>
    <name evidence="2" type="ORF">Tco_1054917</name>
</gene>
<dbReference type="PANTHER" id="PTHR42648:SF18">
    <property type="entry name" value="RETROTRANSPOSON, UNCLASSIFIED-LIKE PROTEIN"/>
    <property type="match status" value="1"/>
</dbReference>
<dbReference type="Proteomes" id="UP001151760">
    <property type="component" value="Unassembled WGS sequence"/>
</dbReference>
<dbReference type="InterPro" id="IPR057670">
    <property type="entry name" value="SH3_retrovirus"/>
</dbReference>
<name>A0ABQ5GYW7_9ASTR</name>
<sequence>MYIMTSCPQTRVSVQAPFGCVTKTLQTYFLKEGIQPQTSIDRTPEQNGVVERQNHTLVEAARTMLSTTKLPLFFWTEAIATACYTQNCSLIIPRHEKTPYHIINKRKLTLKFFLIFGFLCYIVRDGENLNKMKEKGDACIFVGYITQSKGYRVYNKRIKLIVETIHVNFDELQKMTSGQNSSVLKPKCQDMASDHHSSGLAPQRHTMALEHNITQVVSKSSTVTTADASDKRQQQKTTPFTSTIVVADITQFRAEPKNIKEAMTDHAWIKAMQEEFHQLND</sequence>
<accession>A0ABQ5GYW7</accession>
<reference evidence="2" key="2">
    <citation type="submission" date="2022-01" db="EMBL/GenBank/DDBJ databases">
        <authorList>
            <person name="Yamashiro T."/>
            <person name="Shiraishi A."/>
            <person name="Satake H."/>
            <person name="Nakayama K."/>
        </authorList>
    </citation>
    <scope>NUCLEOTIDE SEQUENCE</scope>
</reference>
<keyword evidence="3" id="KW-1185">Reference proteome</keyword>
<dbReference type="InterPro" id="IPR012337">
    <property type="entry name" value="RNaseH-like_sf"/>
</dbReference>
<organism evidence="2 3">
    <name type="scientific">Tanacetum coccineum</name>
    <dbReference type="NCBI Taxonomy" id="301880"/>
    <lineage>
        <taxon>Eukaryota</taxon>
        <taxon>Viridiplantae</taxon>
        <taxon>Streptophyta</taxon>
        <taxon>Embryophyta</taxon>
        <taxon>Tracheophyta</taxon>
        <taxon>Spermatophyta</taxon>
        <taxon>Magnoliopsida</taxon>
        <taxon>eudicotyledons</taxon>
        <taxon>Gunneridae</taxon>
        <taxon>Pentapetalae</taxon>
        <taxon>asterids</taxon>
        <taxon>campanulids</taxon>
        <taxon>Asterales</taxon>
        <taxon>Asteraceae</taxon>
        <taxon>Asteroideae</taxon>
        <taxon>Anthemideae</taxon>
        <taxon>Anthemidinae</taxon>
        <taxon>Tanacetum</taxon>
    </lineage>
</organism>
<reference evidence="2" key="1">
    <citation type="journal article" date="2022" name="Int. J. Mol. Sci.">
        <title>Draft Genome of Tanacetum Coccineum: Genomic Comparison of Closely Related Tanacetum-Family Plants.</title>
        <authorList>
            <person name="Yamashiro T."/>
            <person name="Shiraishi A."/>
            <person name="Nakayama K."/>
            <person name="Satake H."/>
        </authorList>
    </citation>
    <scope>NUCLEOTIDE SEQUENCE</scope>
</reference>
<dbReference type="InterPro" id="IPR036397">
    <property type="entry name" value="RNaseH_sf"/>
</dbReference>
<dbReference type="Pfam" id="PF25597">
    <property type="entry name" value="SH3_retrovirus"/>
    <property type="match status" value="1"/>
</dbReference>
<feature type="domain" description="Integrase catalytic" evidence="1">
    <location>
        <begin position="1"/>
        <end position="107"/>
    </location>
</feature>
<dbReference type="PROSITE" id="PS50994">
    <property type="entry name" value="INTEGRASE"/>
    <property type="match status" value="1"/>
</dbReference>
<comment type="caution">
    <text evidence="2">The sequence shown here is derived from an EMBL/GenBank/DDBJ whole genome shotgun (WGS) entry which is preliminary data.</text>
</comment>
<evidence type="ECO:0000259" key="1">
    <source>
        <dbReference type="PROSITE" id="PS50994"/>
    </source>
</evidence>